<protein>
    <submittedName>
        <fullName evidence="1">Uncharacterized protein</fullName>
    </submittedName>
</protein>
<dbReference type="Proteomes" id="UP001281410">
    <property type="component" value="Unassembled WGS sequence"/>
</dbReference>
<keyword evidence="2" id="KW-1185">Reference proteome</keyword>
<comment type="caution">
    <text evidence="1">The sequence shown here is derived from an EMBL/GenBank/DDBJ whole genome shotgun (WGS) entry which is preliminary data.</text>
</comment>
<dbReference type="GO" id="GO:0043130">
    <property type="term" value="F:ubiquitin binding"/>
    <property type="evidence" value="ECO:0007669"/>
    <property type="project" value="TreeGrafter"/>
</dbReference>
<sequence length="284" mass="33301">MPKCDRCGIPIHNEEIKPDLIFEVPFWKQNICLGHTFDKTPQCNICERYQKMEERYIKLRDARILCRDCHSTAIFKDDALKSLQNYLRHFFKKNNVKFHNDIPIFLVDKNDIDNLEPEQLDLSKLTIGRAIKHRPNLFVHTVTSCKPEGSGDESGEGDGSYGFSFLMAYRDYKHFLPEIEKGICKAVAYEYLIDTKNDPIGNAHKFVKKLREFREWKFKQQHSEIYGGGFIGARTAIEKFGVKNALKQIYKKTNKGRIKATMIMEEDLELDEYDYYQLISTKYD</sequence>
<proteinExistence type="predicted"/>
<name>A0AAD9ZZ35_9ROSI</name>
<evidence type="ECO:0000313" key="1">
    <source>
        <dbReference type="EMBL" id="KAK3195576.1"/>
    </source>
</evidence>
<dbReference type="AlphaFoldDB" id="A0AAD9ZZ35"/>
<gene>
    <name evidence="1" type="ORF">Dsin_026886</name>
</gene>
<dbReference type="PANTHER" id="PTHR24209:SF31">
    <property type="entry name" value="PROTEIN DA1-LIKE ISOFORM X1"/>
    <property type="match status" value="1"/>
</dbReference>
<organism evidence="1 2">
    <name type="scientific">Dipteronia sinensis</name>
    <dbReference type="NCBI Taxonomy" id="43782"/>
    <lineage>
        <taxon>Eukaryota</taxon>
        <taxon>Viridiplantae</taxon>
        <taxon>Streptophyta</taxon>
        <taxon>Embryophyta</taxon>
        <taxon>Tracheophyta</taxon>
        <taxon>Spermatophyta</taxon>
        <taxon>Magnoliopsida</taxon>
        <taxon>eudicotyledons</taxon>
        <taxon>Gunneridae</taxon>
        <taxon>Pentapetalae</taxon>
        <taxon>rosids</taxon>
        <taxon>malvids</taxon>
        <taxon>Sapindales</taxon>
        <taxon>Sapindaceae</taxon>
        <taxon>Hippocastanoideae</taxon>
        <taxon>Acereae</taxon>
        <taxon>Dipteronia</taxon>
    </lineage>
</organism>
<reference evidence="1" key="1">
    <citation type="journal article" date="2023" name="Plant J.">
        <title>Genome sequences and population genomics provide insights into the demographic history, inbreeding, and mutation load of two 'living fossil' tree species of Dipteronia.</title>
        <authorList>
            <person name="Feng Y."/>
            <person name="Comes H.P."/>
            <person name="Chen J."/>
            <person name="Zhu S."/>
            <person name="Lu R."/>
            <person name="Zhang X."/>
            <person name="Li P."/>
            <person name="Qiu J."/>
            <person name="Olsen K.M."/>
            <person name="Qiu Y."/>
        </authorList>
    </citation>
    <scope>NUCLEOTIDE SEQUENCE</scope>
    <source>
        <strain evidence="1">NBL</strain>
    </source>
</reference>
<dbReference type="PANTHER" id="PTHR24209">
    <property type="entry name" value="PROTEIN DA1-RELATED 2"/>
    <property type="match status" value="1"/>
</dbReference>
<accession>A0AAD9ZZ35</accession>
<dbReference type="EMBL" id="JANJYJ010000008">
    <property type="protein sequence ID" value="KAK3195576.1"/>
    <property type="molecule type" value="Genomic_DNA"/>
</dbReference>
<dbReference type="InterPro" id="IPR045218">
    <property type="entry name" value="DA1-like"/>
</dbReference>
<evidence type="ECO:0000313" key="2">
    <source>
        <dbReference type="Proteomes" id="UP001281410"/>
    </source>
</evidence>